<proteinExistence type="predicted"/>
<sequence length="58" mass="6373">MTQFRGYGKGENQMNDQMKASKQLEKFTEVCEGVLANIQGGGKGSIFALIFSSFHGKK</sequence>
<protein>
    <submittedName>
        <fullName evidence="1">Uncharacterized protein</fullName>
    </submittedName>
</protein>
<keyword evidence="2" id="KW-1185">Reference proteome</keyword>
<gene>
    <name evidence="1" type="ORF">HZR21_06160</name>
</gene>
<dbReference type="GeneID" id="303195096"/>
<dbReference type="AlphaFoldDB" id="A0A7V8SK78"/>
<dbReference type="RefSeq" id="WP_180746899.1">
    <property type="nucleotide sequence ID" value="NZ_CBCRWQ010000009.1"/>
</dbReference>
<evidence type="ECO:0000313" key="1">
    <source>
        <dbReference type="EMBL" id="MBA0016725.1"/>
    </source>
</evidence>
<dbReference type="Proteomes" id="UP000530186">
    <property type="component" value="Unassembled WGS sequence"/>
</dbReference>
<evidence type="ECO:0000313" key="2">
    <source>
        <dbReference type="Proteomes" id="UP000530186"/>
    </source>
</evidence>
<name>A0A7V8SK78_9LACT</name>
<reference evidence="1 2" key="1">
    <citation type="submission" date="2020-07" db="EMBL/GenBank/DDBJ databases">
        <authorList>
            <person name="Hilgarth M."/>
            <person name="Werum V."/>
            <person name="Vogel R.F."/>
        </authorList>
    </citation>
    <scope>NUCLEOTIDE SEQUENCE [LARGE SCALE GENOMIC DNA]</scope>
    <source>
        <strain evidence="1 2">DSM 28961</strain>
    </source>
</reference>
<organism evidence="1 2">
    <name type="scientific">Pseudolactococcus laudensis</name>
    <dbReference type="NCBI Taxonomy" id="1494461"/>
    <lineage>
        <taxon>Bacteria</taxon>
        <taxon>Bacillati</taxon>
        <taxon>Bacillota</taxon>
        <taxon>Bacilli</taxon>
        <taxon>Lactobacillales</taxon>
        <taxon>Streptococcaceae</taxon>
        <taxon>Pseudolactococcus</taxon>
    </lineage>
</organism>
<accession>A0A7V8SK78</accession>
<dbReference type="EMBL" id="JACBNY010000008">
    <property type="protein sequence ID" value="MBA0016725.1"/>
    <property type="molecule type" value="Genomic_DNA"/>
</dbReference>
<comment type="caution">
    <text evidence="1">The sequence shown here is derived from an EMBL/GenBank/DDBJ whole genome shotgun (WGS) entry which is preliminary data.</text>
</comment>